<proteinExistence type="predicted"/>
<sequence>MSGVAYAPLHGRLALQAAEDGLWGTKQATKCDIKEQTLACRHMSHPSLTAPLPTCRAPYLMCMQETPLQHAQRAWRTSTTEPHGVAWVHLYPPTRTRLNLKHMQDGPKLTTYLKQRVHMQTNSEYVGEQVR</sequence>
<name>A0A7S4FRV5_9EUGL</name>
<reference evidence="1" key="1">
    <citation type="submission" date="2021-01" db="EMBL/GenBank/DDBJ databases">
        <authorList>
            <person name="Corre E."/>
            <person name="Pelletier E."/>
            <person name="Niang G."/>
            <person name="Scheremetjew M."/>
            <person name="Finn R."/>
            <person name="Kale V."/>
            <person name="Holt S."/>
            <person name="Cochrane G."/>
            <person name="Meng A."/>
            <person name="Brown T."/>
            <person name="Cohen L."/>
        </authorList>
    </citation>
    <scope>NUCLEOTIDE SEQUENCE</scope>
    <source>
        <strain evidence="1">CCMP1594</strain>
    </source>
</reference>
<evidence type="ECO:0000313" key="1">
    <source>
        <dbReference type="EMBL" id="CAE0810136.1"/>
    </source>
</evidence>
<dbReference type="EMBL" id="HBJA01060100">
    <property type="protein sequence ID" value="CAE0810136.1"/>
    <property type="molecule type" value="Transcribed_RNA"/>
</dbReference>
<organism evidence="1">
    <name type="scientific">Eutreptiella gymnastica</name>
    <dbReference type="NCBI Taxonomy" id="73025"/>
    <lineage>
        <taxon>Eukaryota</taxon>
        <taxon>Discoba</taxon>
        <taxon>Euglenozoa</taxon>
        <taxon>Euglenida</taxon>
        <taxon>Spirocuta</taxon>
        <taxon>Euglenophyceae</taxon>
        <taxon>Eutreptiales</taxon>
        <taxon>Eutreptiaceae</taxon>
        <taxon>Eutreptiella</taxon>
    </lineage>
</organism>
<accession>A0A7S4FRV5</accession>
<gene>
    <name evidence="1" type="ORF">EGYM00163_LOCUS21270</name>
</gene>
<dbReference type="AlphaFoldDB" id="A0A7S4FRV5"/>
<protein>
    <submittedName>
        <fullName evidence="1">Uncharacterized protein</fullName>
    </submittedName>
</protein>